<feature type="region of interest" description="Disordered" evidence="1">
    <location>
        <begin position="455"/>
        <end position="489"/>
    </location>
</feature>
<dbReference type="EMBL" id="JBBWWQ010000019">
    <property type="protein sequence ID" value="KAK8918956.1"/>
    <property type="molecule type" value="Genomic_DNA"/>
</dbReference>
<comment type="caution">
    <text evidence="2">The sequence shown here is derived from an EMBL/GenBank/DDBJ whole genome shotgun (WGS) entry which is preliminary data.</text>
</comment>
<dbReference type="PANTHER" id="PTHR14237">
    <property type="entry name" value="MOLYBDOPTERIN COFACTOR SULFURASE MOSC"/>
    <property type="match status" value="1"/>
</dbReference>
<accession>A0AAP0AXZ8</accession>
<dbReference type="SUPFAM" id="SSF53383">
    <property type="entry name" value="PLP-dependent transferases"/>
    <property type="match status" value="2"/>
</dbReference>
<dbReference type="InterPro" id="IPR015421">
    <property type="entry name" value="PyrdxlP-dep_Trfase_major"/>
</dbReference>
<feature type="compositionally biased region" description="Basic and acidic residues" evidence="1">
    <location>
        <begin position="27"/>
        <end position="36"/>
    </location>
</feature>
<dbReference type="Gene3D" id="3.90.1150.10">
    <property type="entry name" value="Aspartate Aminotransferase, domain 1"/>
    <property type="match status" value="1"/>
</dbReference>
<dbReference type="Gene3D" id="3.40.640.10">
    <property type="entry name" value="Type I PLP-dependent aspartate aminotransferase-like (Major domain)"/>
    <property type="match status" value="1"/>
</dbReference>
<dbReference type="InterPro" id="IPR015424">
    <property type="entry name" value="PyrdxlP-dep_Trfase"/>
</dbReference>
<feature type="compositionally biased region" description="Polar residues" evidence="1">
    <location>
        <begin position="469"/>
        <end position="478"/>
    </location>
</feature>
<proteinExistence type="predicted"/>
<evidence type="ECO:0000313" key="2">
    <source>
        <dbReference type="EMBL" id="KAK8918956.1"/>
    </source>
</evidence>
<dbReference type="AlphaFoldDB" id="A0AAP0AXZ8"/>
<dbReference type="InterPro" id="IPR015422">
    <property type="entry name" value="PyrdxlP-dep_Trfase_small"/>
</dbReference>
<gene>
    <name evidence="2" type="primary">FLACCA</name>
    <name evidence="2" type="ORF">KSP39_PZI021678</name>
</gene>
<reference evidence="2 3" key="1">
    <citation type="journal article" date="2022" name="Nat. Plants">
        <title>Genomes of leafy and leafless Platanthera orchids illuminate the evolution of mycoheterotrophy.</title>
        <authorList>
            <person name="Li M.H."/>
            <person name="Liu K.W."/>
            <person name="Li Z."/>
            <person name="Lu H.C."/>
            <person name="Ye Q.L."/>
            <person name="Zhang D."/>
            <person name="Wang J.Y."/>
            <person name="Li Y.F."/>
            <person name="Zhong Z.M."/>
            <person name="Liu X."/>
            <person name="Yu X."/>
            <person name="Liu D.K."/>
            <person name="Tu X.D."/>
            <person name="Liu B."/>
            <person name="Hao Y."/>
            <person name="Liao X.Y."/>
            <person name="Jiang Y.T."/>
            <person name="Sun W.H."/>
            <person name="Chen J."/>
            <person name="Chen Y.Q."/>
            <person name="Ai Y."/>
            <person name="Zhai J.W."/>
            <person name="Wu S.S."/>
            <person name="Zhou Z."/>
            <person name="Hsiao Y.Y."/>
            <person name="Wu W.L."/>
            <person name="Chen Y.Y."/>
            <person name="Lin Y.F."/>
            <person name="Hsu J.L."/>
            <person name="Li C.Y."/>
            <person name="Wang Z.W."/>
            <person name="Zhao X."/>
            <person name="Zhong W.Y."/>
            <person name="Ma X.K."/>
            <person name="Ma L."/>
            <person name="Huang J."/>
            <person name="Chen G.Z."/>
            <person name="Huang M.Z."/>
            <person name="Huang L."/>
            <person name="Peng D.H."/>
            <person name="Luo Y.B."/>
            <person name="Zou S.Q."/>
            <person name="Chen S.P."/>
            <person name="Lan S."/>
            <person name="Tsai W.C."/>
            <person name="Van de Peer Y."/>
            <person name="Liu Z.J."/>
        </authorList>
    </citation>
    <scope>NUCLEOTIDE SEQUENCE [LARGE SCALE GENOMIC DNA]</scope>
    <source>
        <strain evidence="2">Lor287</strain>
    </source>
</reference>
<sequence>MHLSPWTHVSDCTSMIFNRKSRHRDTVFSDDSHEDQGPSNHGPLRTSNLRDALKEAPFHSIESAHSIPELSECFDEFITMYPAYQSSNQLDQLRSDEYFHLAEPEAKVCLDYCGFGLFSFLQTSHLPKTSAFSLSKISANLRSHALYGGARKNTAEDDIKATIMDYLNTSENEYSFVFTVSRGSAFQLLADSYPFQNNKKLLTMFDHESQSVALMAQKAREKGAEVYNAKFKWPLLKVCRAELIKMLSRKKRSRADSVAGLFIFPVQSRVSGEKYDYRWMALAKQYNWHVLLDAGSLGPKDMESFGLSLFRPDFIITSFYRVFGSDPTGFGCLLIKNSVLDCLQNQSGGGGGAGSGMVRIVHDSTSYLSDSVDGEDGFNWAEEDGISSNKKAMVPDSSRGSKIPAFSGAYTAAQVKHVIENEVDSTGEIMKSPIFSEDGSFESSCLISLGQSPFGSENSGQINRGKMGTPSSSTSFSEGKNGKRLPPKADISDEHVLSESIDLNTVKKDPKVEHFTSVTQKEIDGADSINGGLIRRETEFEFMVLGRREGNSKGLDINIDKSASFSFDDGTRPSKQLSHYLDSWEAAASQNPADGWQDEEDYDDDDQQLIQREPEIVCRHIDHINTVGSDKISLRLRYLVNWLITSLLQLRFAGSESEAKGVLLVSIYGPKVKYERGAAVAFNVRGKGGGLIHPETVQKLAEKNGINLGVGFLRNIRFVGKEKTVERNDCSSICELSSRHGDGGREAVVGMEVVTASLGFLTNFEDVYKMWAFVARFLDPLFAGEDTLSGIVEM</sequence>
<dbReference type="PANTHER" id="PTHR14237:SF76">
    <property type="entry name" value="OS03G0765800 PROTEIN"/>
    <property type="match status" value="1"/>
</dbReference>
<evidence type="ECO:0000256" key="1">
    <source>
        <dbReference type="SAM" id="MobiDB-lite"/>
    </source>
</evidence>
<name>A0AAP0AXZ8_9ASPA</name>
<keyword evidence="3" id="KW-1185">Reference proteome</keyword>
<dbReference type="Proteomes" id="UP001418222">
    <property type="component" value="Unassembled WGS sequence"/>
</dbReference>
<organism evidence="2 3">
    <name type="scientific">Platanthera zijinensis</name>
    <dbReference type="NCBI Taxonomy" id="2320716"/>
    <lineage>
        <taxon>Eukaryota</taxon>
        <taxon>Viridiplantae</taxon>
        <taxon>Streptophyta</taxon>
        <taxon>Embryophyta</taxon>
        <taxon>Tracheophyta</taxon>
        <taxon>Spermatophyta</taxon>
        <taxon>Magnoliopsida</taxon>
        <taxon>Liliopsida</taxon>
        <taxon>Asparagales</taxon>
        <taxon>Orchidaceae</taxon>
        <taxon>Orchidoideae</taxon>
        <taxon>Orchideae</taxon>
        <taxon>Orchidinae</taxon>
        <taxon>Platanthera</taxon>
    </lineage>
</organism>
<feature type="region of interest" description="Disordered" evidence="1">
    <location>
        <begin position="27"/>
        <end position="47"/>
    </location>
</feature>
<protein>
    <submittedName>
        <fullName evidence="2">Molybdenum cofactor sulfurase</fullName>
    </submittedName>
</protein>
<evidence type="ECO:0000313" key="3">
    <source>
        <dbReference type="Proteomes" id="UP001418222"/>
    </source>
</evidence>